<evidence type="ECO:0000256" key="6">
    <source>
        <dbReference type="ARBA" id="ARBA00023242"/>
    </source>
</evidence>
<evidence type="ECO:0000256" key="1">
    <source>
        <dbReference type="ARBA" id="ARBA00004123"/>
    </source>
</evidence>
<keyword evidence="4 7" id="KW-0694">RNA-binding</keyword>
<dbReference type="GO" id="GO:0005634">
    <property type="term" value="C:nucleus"/>
    <property type="evidence" value="ECO:0007669"/>
    <property type="project" value="UniProtKB-SubCell"/>
</dbReference>
<dbReference type="AlphaFoldDB" id="A0AAV9IE02"/>
<evidence type="ECO:0000259" key="9">
    <source>
        <dbReference type="PROSITE" id="PS50102"/>
    </source>
</evidence>
<feature type="region of interest" description="Disordered" evidence="8">
    <location>
        <begin position="145"/>
        <end position="249"/>
    </location>
</feature>
<evidence type="ECO:0000256" key="4">
    <source>
        <dbReference type="ARBA" id="ARBA00022884"/>
    </source>
</evidence>
<comment type="subcellular location">
    <subcellularLocation>
        <location evidence="1">Nucleus</location>
    </subcellularLocation>
</comment>
<gene>
    <name evidence="10" type="ORF">GAYE_SCF15G3548</name>
</gene>
<dbReference type="InterPro" id="IPR000504">
    <property type="entry name" value="RRM_dom"/>
</dbReference>
<dbReference type="Pfam" id="PF00076">
    <property type="entry name" value="RRM_1"/>
    <property type="match status" value="1"/>
</dbReference>
<dbReference type="PROSITE" id="PS50102">
    <property type="entry name" value="RRM"/>
    <property type="match status" value="1"/>
</dbReference>
<dbReference type="PANTHER" id="PTHR48028">
    <property type="entry name" value="GLYCINE-RICH RNA-BINDING PROTEIN RZ1A"/>
    <property type="match status" value="1"/>
</dbReference>
<dbReference type="GO" id="GO:0003723">
    <property type="term" value="F:RNA binding"/>
    <property type="evidence" value="ECO:0007669"/>
    <property type="project" value="UniProtKB-UniRule"/>
</dbReference>
<comment type="caution">
    <text evidence="10">The sequence shown here is derived from an EMBL/GenBank/DDBJ whole genome shotgun (WGS) entry which is preliminary data.</text>
</comment>
<feature type="region of interest" description="Disordered" evidence="8">
    <location>
        <begin position="39"/>
        <end position="58"/>
    </location>
</feature>
<feature type="compositionally biased region" description="Basic residues" evidence="8">
    <location>
        <begin position="188"/>
        <end position="206"/>
    </location>
</feature>
<dbReference type="InterPro" id="IPR012677">
    <property type="entry name" value="Nucleotide-bd_a/b_plait_sf"/>
</dbReference>
<dbReference type="EMBL" id="JANCYU010000032">
    <property type="protein sequence ID" value="KAK4525639.1"/>
    <property type="molecule type" value="Genomic_DNA"/>
</dbReference>
<dbReference type="SMART" id="SM00361">
    <property type="entry name" value="RRM_1"/>
    <property type="match status" value="1"/>
</dbReference>
<accession>A0AAV9IE02</accession>
<dbReference type="SUPFAM" id="SSF54928">
    <property type="entry name" value="RNA-binding domain, RBD"/>
    <property type="match status" value="1"/>
</dbReference>
<dbReference type="PANTHER" id="PTHR48028:SF4">
    <property type="entry name" value="SC35-LIKE SPLICING FACTOR"/>
    <property type="match status" value="1"/>
</dbReference>
<feature type="domain" description="RRM" evidence="9">
    <location>
        <begin position="65"/>
        <end position="143"/>
    </location>
</feature>
<dbReference type="InterPro" id="IPR035979">
    <property type="entry name" value="RBD_domain_sf"/>
</dbReference>
<sequence>MLASIDGEISLKDLGSCCCCGGGVGWLGLYTMEVDNHHSTAQEEEEQQQPQRPVRTGPPDISGTYSLLVLNISFRTTPNDLTAMFDKYGEIVDCYIPRNRRNGYSRGFAFVRFRKEEDARKAMEEMDGKELDGRSITVQFAKYGRGEERRSFRTRPSRSFGGRNGGGPRFREDSYRRRRSSRSPERSRHSRRRHSRSPRSRRRSPRRSSVSPPRRRRDDYYSSRSTGNSRYSEDRMRDVDEKEVVYERR</sequence>
<feature type="compositionally biased region" description="Basic and acidic residues" evidence="8">
    <location>
        <begin position="231"/>
        <end position="249"/>
    </location>
</feature>
<dbReference type="Gene3D" id="3.30.70.330">
    <property type="match status" value="1"/>
</dbReference>
<keyword evidence="5" id="KW-0508">mRNA splicing</keyword>
<dbReference type="InterPro" id="IPR051106">
    <property type="entry name" value="RNA-bind/splicing_reg"/>
</dbReference>
<evidence type="ECO:0000313" key="11">
    <source>
        <dbReference type="Proteomes" id="UP001300502"/>
    </source>
</evidence>
<evidence type="ECO:0000313" key="10">
    <source>
        <dbReference type="EMBL" id="KAK4525639.1"/>
    </source>
</evidence>
<dbReference type="GO" id="GO:0006397">
    <property type="term" value="P:mRNA processing"/>
    <property type="evidence" value="ECO:0007669"/>
    <property type="project" value="UniProtKB-KW"/>
</dbReference>
<dbReference type="Proteomes" id="UP001300502">
    <property type="component" value="Unassembled WGS sequence"/>
</dbReference>
<protein>
    <recommendedName>
        <fullName evidence="9">RRM domain-containing protein</fullName>
    </recommendedName>
</protein>
<evidence type="ECO:0000256" key="5">
    <source>
        <dbReference type="ARBA" id="ARBA00023187"/>
    </source>
</evidence>
<keyword evidence="6" id="KW-0539">Nucleus</keyword>
<dbReference type="GO" id="GO:0008380">
    <property type="term" value="P:RNA splicing"/>
    <property type="evidence" value="ECO:0007669"/>
    <property type="project" value="UniProtKB-KW"/>
</dbReference>
<keyword evidence="11" id="KW-1185">Reference proteome</keyword>
<evidence type="ECO:0000256" key="2">
    <source>
        <dbReference type="ARBA" id="ARBA00022553"/>
    </source>
</evidence>
<keyword evidence="2" id="KW-0597">Phosphoprotein</keyword>
<reference evidence="10 11" key="1">
    <citation type="submission" date="2022-07" db="EMBL/GenBank/DDBJ databases">
        <title>Genome-wide signatures of adaptation to extreme environments.</title>
        <authorList>
            <person name="Cho C.H."/>
            <person name="Yoon H.S."/>
        </authorList>
    </citation>
    <scope>NUCLEOTIDE SEQUENCE [LARGE SCALE GENOMIC DNA]</scope>
    <source>
        <strain evidence="10 11">108.79 E11</strain>
    </source>
</reference>
<dbReference type="SMART" id="SM00360">
    <property type="entry name" value="RRM"/>
    <property type="match status" value="1"/>
</dbReference>
<dbReference type="InterPro" id="IPR003954">
    <property type="entry name" value="RRM_euk-type"/>
</dbReference>
<evidence type="ECO:0000256" key="7">
    <source>
        <dbReference type="PROSITE-ProRule" id="PRU00176"/>
    </source>
</evidence>
<evidence type="ECO:0000256" key="3">
    <source>
        <dbReference type="ARBA" id="ARBA00022664"/>
    </source>
</evidence>
<name>A0AAV9IE02_9RHOD</name>
<organism evidence="10 11">
    <name type="scientific">Galdieria yellowstonensis</name>
    <dbReference type="NCBI Taxonomy" id="3028027"/>
    <lineage>
        <taxon>Eukaryota</taxon>
        <taxon>Rhodophyta</taxon>
        <taxon>Bangiophyceae</taxon>
        <taxon>Galdieriales</taxon>
        <taxon>Galdieriaceae</taxon>
        <taxon>Galdieria</taxon>
    </lineage>
</organism>
<keyword evidence="3" id="KW-0507">mRNA processing</keyword>
<evidence type="ECO:0000256" key="8">
    <source>
        <dbReference type="SAM" id="MobiDB-lite"/>
    </source>
</evidence>
<proteinExistence type="predicted"/>